<accession>A0A261RNR7</accession>
<dbReference type="Gene3D" id="2.40.128.380">
    <property type="entry name" value="T3SS negative regulator GrlR"/>
    <property type="match status" value="1"/>
</dbReference>
<evidence type="ECO:0000313" key="2">
    <source>
        <dbReference type="Proteomes" id="UP000216857"/>
    </source>
</evidence>
<protein>
    <submittedName>
        <fullName evidence="1">Uncharacterized protein</fullName>
    </submittedName>
</protein>
<sequence>MLRDGFYRTQVVGPFGSSVGVLVLDKNKVRGGDELFIYEGELNQSGTGQGATVVSAEVSAQIYVETHAQRQQIFRVNCEGSAQDRSFRITGKFAATNEIIQMSGQYIAPLGF</sequence>
<dbReference type="InterPro" id="IPR043019">
    <property type="entry name" value="GrlR_sf"/>
</dbReference>
<dbReference type="OrthoDB" id="8659293at2"/>
<proteinExistence type="predicted"/>
<gene>
    <name evidence="1" type="ORF">CAL26_05115</name>
</gene>
<keyword evidence="2" id="KW-1185">Reference proteome</keyword>
<comment type="caution">
    <text evidence="1">The sequence shown here is derived from an EMBL/GenBank/DDBJ whole genome shotgun (WGS) entry which is preliminary data.</text>
</comment>
<organism evidence="1 2">
    <name type="scientific">Bordetella genomosp. 9</name>
    <dbReference type="NCBI Taxonomy" id="1416803"/>
    <lineage>
        <taxon>Bacteria</taxon>
        <taxon>Pseudomonadati</taxon>
        <taxon>Pseudomonadota</taxon>
        <taxon>Betaproteobacteria</taxon>
        <taxon>Burkholderiales</taxon>
        <taxon>Alcaligenaceae</taxon>
        <taxon>Bordetella</taxon>
    </lineage>
</organism>
<dbReference type="EMBL" id="NEVJ01000001">
    <property type="protein sequence ID" value="OZI26704.1"/>
    <property type="molecule type" value="Genomic_DNA"/>
</dbReference>
<name>A0A261RNR7_9BORD</name>
<dbReference type="RefSeq" id="WP_094845797.1">
    <property type="nucleotide sequence ID" value="NZ_NEVJ01000001.1"/>
</dbReference>
<dbReference type="Proteomes" id="UP000216857">
    <property type="component" value="Unassembled WGS sequence"/>
</dbReference>
<evidence type="ECO:0000313" key="1">
    <source>
        <dbReference type="EMBL" id="OZI26704.1"/>
    </source>
</evidence>
<dbReference type="AlphaFoldDB" id="A0A261RNR7"/>
<reference evidence="1" key="1">
    <citation type="submission" date="2017-05" db="EMBL/GenBank/DDBJ databases">
        <title>Complete and WGS of Bordetella genogroups.</title>
        <authorList>
            <person name="Spilker T."/>
            <person name="Lipuma J."/>
        </authorList>
    </citation>
    <scope>NUCLEOTIDE SEQUENCE</scope>
    <source>
        <strain evidence="1">AU21707</strain>
    </source>
</reference>